<dbReference type="PANTHER" id="PTHR45790:SF3">
    <property type="entry name" value="S-ADENOSYL-L-METHIONINE-DEPENDENT UROPORPHYRINOGEN III METHYLTRANSFERASE, CHLOROPLASTIC"/>
    <property type="match status" value="1"/>
</dbReference>
<dbReference type="InterPro" id="IPR050161">
    <property type="entry name" value="Siro_Cobalamin_biosynth"/>
</dbReference>
<evidence type="ECO:0000256" key="4">
    <source>
        <dbReference type="ARBA" id="ARBA00023244"/>
    </source>
</evidence>
<evidence type="ECO:0000256" key="2">
    <source>
        <dbReference type="ARBA" id="ARBA00005879"/>
    </source>
</evidence>
<dbReference type="SUPFAM" id="SSF53790">
    <property type="entry name" value="Tetrapyrrole methylase"/>
    <property type="match status" value="1"/>
</dbReference>
<dbReference type="Gene3D" id="3.40.1010.10">
    <property type="entry name" value="Cobalt-precorrin-4 Transmethylase, Domain 1"/>
    <property type="match status" value="1"/>
</dbReference>
<evidence type="ECO:0000313" key="7">
    <source>
        <dbReference type="Proteomes" id="UP001431181"/>
    </source>
</evidence>
<dbReference type="PANTHER" id="PTHR45790">
    <property type="entry name" value="SIROHEME SYNTHASE-RELATED"/>
    <property type="match status" value="1"/>
</dbReference>
<protein>
    <recommendedName>
        <fullName evidence="3">uroporphyrinogen-III C-methyltransferase</fullName>
        <ecNumber evidence="3">2.1.1.107</ecNumber>
    </recommendedName>
</protein>
<evidence type="ECO:0000313" key="6">
    <source>
        <dbReference type="EMBL" id="MCW4629572.1"/>
    </source>
</evidence>
<feature type="domain" description="Tetrapyrrole methylase" evidence="5">
    <location>
        <begin position="4"/>
        <end position="45"/>
    </location>
</feature>
<evidence type="ECO:0000256" key="1">
    <source>
        <dbReference type="ARBA" id="ARBA00004953"/>
    </source>
</evidence>
<dbReference type="EC" id="2.1.1.107" evidence="3"/>
<reference evidence="6" key="1">
    <citation type="submission" date="2022-11" db="EMBL/GenBank/DDBJ databases">
        <title>Marinomonas sp. nov., isolated from marine algae.</title>
        <authorList>
            <person name="Choi D.G."/>
            <person name="Kim J.M."/>
            <person name="Lee J.K."/>
            <person name="Baek J.H."/>
            <person name="Jeon C.O."/>
        </authorList>
    </citation>
    <scope>NUCLEOTIDE SEQUENCE</scope>
    <source>
        <strain evidence="6">KJ51-3</strain>
    </source>
</reference>
<evidence type="ECO:0000256" key="3">
    <source>
        <dbReference type="ARBA" id="ARBA00012162"/>
    </source>
</evidence>
<keyword evidence="7" id="KW-1185">Reference proteome</keyword>
<dbReference type="GO" id="GO:0032259">
    <property type="term" value="P:methylation"/>
    <property type="evidence" value="ECO:0007669"/>
    <property type="project" value="UniProtKB-KW"/>
</dbReference>
<comment type="similarity">
    <text evidence="2">Belongs to the precorrin methyltransferase family.</text>
</comment>
<dbReference type="Pfam" id="PF00590">
    <property type="entry name" value="TP_methylase"/>
    <property type="match status" value="1"/>
</dbReference>
<name>A0ABT3KGB3_9GAMM</name>
<comment type="caution">
    <text evidence="6">The sequence shown here is derived from an EMBL/GenBank/DDBJ whole genome shotgun (WGS) entry which is preliminary data.</text>
</comment>
<dbReference type="PROSITE" id="PS00839">
    <property type="entry name" value="SUMT_1"/>
    <property type="match status" value="1"/>
</dbReference>
<organism evidence="6 7">
    <name type="scientific">Marinomonas rhodophyticola</name>
    <dbReference type="NCBI Taxonomy" id="2992803"/>
    <lineage>
        <taxon>Bacteria</taxon>
        <taxon>Pseudomonadati</taxon>
        <taxon>Pseudomonadota</taxon>
        <taxon>Gammaproteobacteria</taxon>
        <taxon>Oceanospirillales</taxon>
        <taxon>Oceanospirillaceae</taxon>
        <taxon>Marinomonas</taxon>
    </lineage>
</organism>
<gene>
    <name evidence="6" type="ORF">ONZ52_11600</name>
</gene>
<dbReference type="InterPro" id="IPR000878">
    <property type="entry name" value="4pyrrol_Mease"/>
</dbReference>
<dbReference type="InterPro" id="IPR003043">
    <property type="entry name" value="Uropor_MeTrfase_CS"/>
</dbReference>
<dbReference type="EMBL" id="JAPEUL010000007">
    <property type="protein sequence ID" value="MCW4629572.1"/>
    <property type="molecule type" value="Genomic_DNA"/>
</dbReference>
<keyword evidence="6" id="KW-0808">Transferase</keyword>
<keyword evidence="4" id="KW-0627">Porphyrin biosynthesis</keyword>
<keyword evidence="6" id="KW-0489">Methyltransferase</keyword>
<sequence length="47" mass="5156">MTGKVYLIGAGPGDPELLTLKAYRLLKQADVVLYDRLVGKEIIEAHS</sequence>
<dbReference type="Proteomes" id="UP001431181">
    <property type="component" value="Unassembled WGS sequence"/>
</dbReference>
<accession>A0ABT3KGB3</accession>
<dbReference type="InterPro" id="IPR035996">
    <property type="entry name" value="4pyrrol_Methylase_sf"/>
</dbReference>
<evidence type="ECO:0000259" key="5">
    <source>
        <dbReference type="Pfam" id="PF00590"/>
    </source>
</evidence>
<comment type="pathway">
    <text evidence="1">Cofactor biosynthesis; adenosylcobalamin biosynthesis.</text>
</comment>
<dbReference type="InterPro" id="IPR014777">
    <property type="entry name" value="4pyrrole_Mease_sub1"/>
</dbReference>
<dbReference type="GO" id="GO:0008168">
    <property type="term" value="F:methyltransferase activity"/>
    <property type="evidence" value="ECO:0007669"/>
    <property type="project" value="UniProtKB-KW"/>
</dbReference>
<proteinExistence type="inferred from homology"/>